<organism evidence="2 3">
    <name type="scientific">Nisaea acidiphila</name>
    <dbReference type="NCBI Taxonomy" id="1862145"/>
    <lineage>
        <taxon>Bacteria</taxon>
        <taxon>Pseudomonadati</taxon>
        <taxon>Pseudomonadota</taxon>
        <taxon>Alphaproteobacteria</taxon>
        <taxon>Rhodospirillales</taxon>
        <taxon>Thalassobaculaceae</taxon>
        <taxon>Nisaea</taxon>
    </lineage>
</organism>
<gene>
    <name evidence="2" type="ORF">NUH88_16075</name>
</gene>
<dbReference type="InterPro" id="IPR014955">
    <property type="entry name" value="DUF1826"/>
</dbReference>
<accession>A0A9J7AU46</accession>
<dbReference type="KEGG" id="naci:NUH88_16075"/>
<name>A0A9J7AU46_9PROT</name>
<dbReference type="EMBL" id="CP102480">
    <property type="protein sequence ID" value="UUX48909.1"/>
    <property type="molecule type" value="Genomic_DNA"/>
</dbReference>
<evidence type="ECO:0000313" key="3">
    <source>
        <dbReference type="Proteomes" id="UP001060336"/>
    </source>
</evidence>
<keyword evidence="3" id="KW-1185">Reference proteome</keyword>
<feature type="compositionally biased region" description="Polar residues" evidence="1">
    <location>
        <begin position="7"/>
        <end position="17"/>
    </location>
</feature>
<dbReference type="AlphaFoldDB" id="A0A9J7AU46"/>
<protein>
    <submittedName>
        <fullName evidence="2">DUF1826 domain-containing protein</fullName>
    </submittedName>
</protein>
<dbReference type="Pfam" id="PF08856">
    <property type="entry name" value="DUF1826"/>
    <property type="match status" value="1"/>
</dbReference>
<sequence length="218" mass="23475">MTLAEQVVSQSPASSVRVTDAPDGLSEILRPDCAAVIWRRKSAPGFQSWIDALDPGQLPRARVILRPSDVRDAAAQICESCGTPDCPERDMLIDDAAALAGIFASVMEASYLKLRFDRITNDACTKFHTDAVTARLICTYRGPGTQYGLVRGMAEPSRISSVTTGSAMLLRGTLWPERPQSGLSHRSPPISGTKTTRLVLVLDPAADPESANDPIILQ</sequence>
<evidence type="ECO:0000256" key="1">
    <source>
        <dbReference type="SAM" id="MobiDB-lite"/>
    </source>
</evidence>
<feature type="region of interest" description="Disordered" evidence="1">
    <location>
        <begin position="1"/>
        <end position="20"/>
    </location>
</feature>
<reference evidence="2" key="1">
    <citation type="submission" date="2022-08" db="EMBL/GenBank/DDBJ databases">
        <title>Nisaea acidiphila sp. nov., isolated from a marine algal debris and emended description of the genus Nisaea Urios et al. 2008.</title>
        <authorList>
            <person name="Kwon K."/>
        </authorList>
    </citation>
    <scope>NUCLEOTIDE SEQUENCE</scope>
    <source>
        <strain evidence="2">MEBiC11861</strain>
    </source>
</reference>
<dbReference type="RefSeq" id="WP_257767410.1">
    <property type="nucleotide sequence ID" value="NZ_CP102480.1"/>
</dbReference>
<dbReference type="Proteomes" id="UP001060336">
    <property type="component" value="Chromosome"/>
</dbReference>
<proteinExistence type="predicted"/>
<evidence type="ECO:0000313" key="2">
    <source>
        <dbReference type="EMBL" id="UUX48909.1"/>
    </source>
</evidence>